<evidence type="ECO:0000313" key="3">
    <source>
        <dbReference type="EMBL" id="BBP44147.1"/>
    </source>
</evidence>
<dbReference type="Proteomes" id="UP000501466">
    <property type="component" value="Chromosome"/>
</dbReference>
<sequence length="176" mass="19570">MMTSETQPIPFFKRAWVQNGLWIIGALAIYLIMRPIMQGDVVRGQVPALQLTSLTGQAFDLSQIKQPTLIHIWAEWCPICEITRDSVESIAKSHPVISIATQSGSDAEVLAYAQQHQMNPQHIINDPNGKLMQAFGTKGVPADFIVDSQGKIQFVEVGFTSGIGLRLRLWWLGLQD</sequence>
<proteinExistence type="predicted"/>
<keyword evidence="4" id="KW-1185">Reference proteome</keyword>
<feature type="domain" description="Thioredoxin" evidence="2">
    <location>
        <begin position="40"/>
        <end position="174"/>
    </location>
</feature>
<dbReference type="Pfam" id="PF08534">
    <property type="entry name" value="Redoxin"/>
    <property type="match status" value="1"/>
</dbReference>
<dbReference type="PANTHER" id="PTHR42852:SF17">
    <property type="entry name" value="THIOREDOXIN-LIKE PROTEIN HI_1115"/>
    <property type="match status" value="1"/>
</dbReference>
<dbReference type="AlphaFoldDB" id="A0A6F8PQ37"/>
<evidence type="ECO:0000259" key="2">
    <source>
        <dbReference type="PROSITE" id="PS51352"/>
    </source>
</evidence>
<dbReference type="SUPFAM" id="SSF52833">
    <property type="entry name" value="Thioredoxin-like"/>
    <property type="match status" value="1"/>
</dbReference>
<name>A0A6F8PQ37_9GAMM</name>
<dbReference type="PROSITE" id="PS51352">
    <property type="entry name" value="THIOREDOXIN_2"/>
    <property type="match status" value="1"/>
</dbReference>
<dbReference type="InterPro" id="IPR050553">
    <property type="entry name" value="Thioredoxin_ResA/DsbE_sf"/>
</dbReference>
<evidence type="ECO:0000256" key="1">
    <source>
        <dbReference type="SAM" id="Phobius"/>
    </source>
</evidence>
<dbReference type="PANTHER" id="PTHR42852">
    <property type="entry name" value="THIOL:DISULFIDE INTERCHANGE PROTEIN DSBE"/>
    <property type="match status" value="1"/>
</dbReference>
<dbReference type="KEGG" id="tzo:THMIRHAT_18930"/>
<dbReference type="EMBL" id="AP021888">
    <property type="protein sequence ID" value="BBP44147.1"/>
    <property type="molecule type" value="Genomic_DNA"/>
</dbReference>
<dbReference type="GO" id="GO:0016491">
    <property type="term" value="F:oxidoreductase activity"/>
    <property type="evidence" value="ECO:0007669"/>
    <property type="project" value="InterPro"/>
</dbReference>
<keyword evidence="1" id="KW-0812">Transmembrane</keyword>
<reference evidence="4" key="1">
    <citation type="submission" date="2019-11" db="EMBL/GenBank/DDBJ databases">
        <title>Isolation and characterization of two novel species in the genus Thiomicrorhabdus.</title>
        <authorList>
            <person name="Mochizuki J."/>
            <person name="Kojima H."/>
            <person name="Fukui M."/>
        </authorList>
    </citation>
    <scope>NUCLEOTIDE SEQUENCE [LARGE SCALE GENOMIC DNA]</scope>
    <source>
        <strain evidence="4">AkT22</strain>
    </source>
</reference>
<protein>
    <recommendedName>
        <fullName evidence="2">Thioredoxin domain-containing protein</fullName>
    </recommendedName>
</protein>
<organism evidence="3 4">
    <name type="scientific">Thiosulfativibrio zosterae</name>
    <dbReference type="NCBI Taxonomy" id="2675053"/>
    <lineage>
        <taxon>Bacteria</taxon>
        <taxon>Pseudomonadati</taxon>
        <taxon>Pseudomonadota</taxon>
        <taxon>Gammaproteobacteria</taxon>
        <taxon>Thiotrichales</taxon>
        <taxon>Piscirickettsiaceae</taxon>
        <taxon>Thiosulfativibrio</taxon>
    </lineage>
</organism>
<feature type="transmembrane region" description="Helical" evidence="1">
    <location>
        <begin position="15"/>
        <end position="33"/>
    </location>
</feature>
<keyword evidence="1" id="KW-0472">Membrane</keyword>
<gene>
    <name evidence="3" type="ORF">THMIRHAT_18930</name>
</gene>
<dbReference type="InterPro" id="IPR013740">
    <property type="entry name" value="Redoxin"/>
</dbReference>
<dbReference type="InterPro" id="IPR036249">
    <property type="entry name" value="Thioredoxin-like_sf"/>
</dbReference>
<dbReference type="RefSeq" id="WP_173291894.1">
    <property type="nucleotide sequence ID" value="NZ_AP021888.1"/>
</dbReference>
<dbReference type="Gene3D" id="3.40.30.10">
    <property type="entry name" value="Glutaredoxin"/>
    <property type="match status" value="1"/>
</dbReference>
<keyword evidence="1" id="KW-1133">Transmembrane helix</keyword>
<dbReference type="InterPro" id="IPR013766">
    <property type="entry name" value="Thioredoxin_domain"/>
</dbReference>
<accession>A0A6F8PQ37</accession>
<evidence type="ECO:0000313" key="4">
    <source>
        <dbReference type="Proteomes" id="UP000501466"/>
    </source>
</evidence>